<dbReference type="Pfam" id="PF00078">
    <property type="entry name" value="RVT_1"/>
    <property type="match status" value="1"/>
</dbReference>
<organism evidence="3 4">
    <name type="scientific">Riccia sorocarpa</name>
    <dbReference type="NCBI Taxonomy" id="122646"/>
    <lineage>
        <taxon>Eukaryota</taxon>
        <taxon>Viridiplantae</taxon>
        <taxon>Streptophyta</taxon>
        <taxon>Embryophyta</taxon>
        <taxon>Marchantiophyta</taxon>
        <taxon>Marchantiopsida</taxon>
        <taxon>Marchantiidae</taxon>
        <taxon>Marchantiales</taxon>
        <taxon>Ricciaceae</taxon>
        <taxon>Riccia</taxon>
    </lineage>
</organism>
<dbReference type="Proteomes" id="UP001633002">
    <property type="component" value="Unassembled WGS sequence"/>
</dbReference>
<keyword evidence="1" id="KW-0812">Transmembrane</keyword>
<dbReference type="PANTHER" id="PTHR31635">
    <property type="entry name" value="REVERSE TRANSCRIPTASE DOMAIN-CONTAINING PROTEIN-RELATED"/>
    <property type="match status" value="1"/>
</dbReference>
<evidence type="ECO:0000259" key="2">
    <source>
        <dbReference type="Pfam" id="PF00078"/>
    </source>
</evidence>
<reference evidence="3 4" key="1">
    <citation type="submission" date="2024-09" db="EMBL/GenBank/DDBJ databases">
        <title>Chromosome-scale assembly of Riccia sorocarpa.</title>
        <authorList>
            <person name="Paukszto L."/>
        </authorList>
    </citation>
    <scope>NUCLEOTIDE SEQUENCE [LARGE SCALE GENOMIC DNA]</scope>
    <source>
        <strain evidence="3">LP-2024</strain>
        <tissue evidence="3">Aerial parts of the thallus</tissue>
    </source>
</reference>
<dbReference type="EMBL" id="JBJQOH010000001">
    <property type="protein sequence ID" value="KAL3699016.1"/>
    <property type="molecule type" value="Genomic_DNA"/>
</dbReference>
<accession>A0ABD3I6T1</accession>
<keyword evidence="1" id="KW-1133">Transmembrane helix</keyword>
<evidence type="ECO:0000313" key="3">
    <source>
        <dbReference type="EMBL" id="KAL3699016.1"/>
    </source>
</evidence>
<name>A0ABD3I6T1_9MARC</name>
<keyword evidence="1" id="KW-0472">Membrane</keyword>
<evidence type="ECO:0000256" key="1">
    <source>
        <dbReference type="SAM" id="Phobius"/>
    </source>
</evidence>
<dbReference type="PANTHER" id="PTHR31635:SF196">
    <property type="entry name" value="REVERSE TRANSCRIPTASE DOMAIN-CONTAINING PROTEIN-RELATED"/>
    <property type="match status" value="1"/>
</dbReference>
<gene>
    <name evidence="3" type="ORF">R1sor_017038</name>
</gene>
<proteinExistence type="predicted"/>
<keyword evidence="4" id="KW-1185">Reference proteome</keyword>
<feature type="transmembrane region" description="Helical" evidence="1">
    <location>
        <begin position="194"/>
        <end position="217"/>
    </location>
</feature>
<protein>
    <recommendedName>
        <fullName evidence="2">Reverse transcriptase domain-containing protein</fullName>
    </recommendedName>
</protein>
<feature type="domain" description="Reverse transcriptase" evidence="2">
    <location>
        <begin position="13"/>
        <end position="161"/>
    </location>
</feature>
<evidence type="ECO:0000313" key="4">
    <source>
        <dbReference type="Proteomes" id="UP001633002"/>
    </source>
</evidence>
<dbReference type="AlphaFoldDB" id="A0ABD3I6T1"/>
<sequence length="513" mass="57210">MRKMDFGEHFISYVTALNTNATSCVKVNNSCSRPFLISRSVRQGCPLSPLLFTLAIQVLTDAVNTHLQQGYLKGIDLHEIGVQYCQGYFVDDAHLLLSADRQVLLNAQTLLQSFGTASGLHVQWDKSKARWISNGSQRPDWTSELDWIWNSDNDVDKFLGFHFRDGLDEEGIYQAARAKIIQKINSSGNRSTIVYGRVMIANHIFYGIIWFVLPLWLGNRSYLRKLETLILWFVLGGNESTKTWHRVVETILHQKRQNGGIGLLSLQAQVQAFAAKTIRLKAAGLEDIGCITTDGNTSRDIHEATTAPINLTSPSPYAITPTEASIWCIRLHDEAPSTDSEITSRHARTAYKIEENILKPAPARLLPAAAEWTRAPIATCWTNQKKQNGEVSAEMGGQRHDHCSKAVERPVPFLSSSLSEHPQISHDRSSKSGIEVTQMGTITSHRCLYALPMDQTVVEKKAGQALRSPMTMVPELQPRCPCGRPARLLQTCIEMVGELAHDSPMDDLEAKAR</sequence>
<dbReference type="InterPro" id="IPR000477">
    <property type="entry name" value="RT_dom"/>
</dbReference>
<comment type="caution">
    <text evidence="3">The sequence shown here is derived from an EMBL/GenBank/DDBJ whole genome shotgun (WGS) entry which is preliminary data.</text>
</comment>